<protein>
    <submittedName>
        <fullName evidence="1">Uncharacterized protein</fullName>
    </submittedName>
</protein>
<dbReference type="RefSeq" id="WP_108985691.1">
    <property type="nucleotide sequence ID" value="NZ_BFBR01000008.1"/>
</dbReference>
<proteinExistence type="predicted"/>
<organism evidence="1 2">
    <name type="scientific">Candidatus Phycosocius bacilliformis</name>
    <dbReference type="NCBI Taxonomy" id="1445552"/>
    <lineage>
        <taxon>Bacteria</taxon>
        <taxon>Pseudomonadati</taxon>
        <taxon>Pseudomonadota</taxon>
        <taxon>Alphaproteobacteria</taxon>
        <taxon>Caulobacterales</taxon>
        <taxon>Caulobacterales incertae sedis</taxon>
        <taxon>Candidatus Phycosocius</taxon>
    </lineage>
</organism>
<keyword evidence="2" id="KW-1185">Reference proteome</keyword>
<dbReference type="EMBL" id="BFBR01000008">
    <property type="protein sequence ID" value="GBF58830.1"/>
    <property type="molecule type" value="Genomic_DNA"/>
</dbReference>
<accession>A0A2P2ECQ2</accession>
<reference evidence="1 2" key="1">
    <citation type="journal article" date="2018" name="Genome Announc.">
        <title>Draft Genome Sequence of "Candidatus Phycosocius bacilliformis," an Alphaproteobacterial Ectosymbiont of the Hydrocarbon-Producing Green Alga Botryococcus braunii.</title>
        <authorList>
            <person name="Tanabe Y."/>
            <person name="Yamaguchi H."/>
            <person name="Watanabe M.M."/>
        </authorList>
    </citation>
    <scope>NUCLEOTIDE SEQUENCE [LARGE SCALE GENOMIC DNA]</scope>
    <source>
        <strain evidence="1 2">BOTRYCO-2</strain>
    </source>
</reference>
<comment type="caution">
    <text evidence="1">The sequence shown here is derived from an EMBL/GenBank/DDBJ whole genome shotgun (WGS) entry which is preliminary data.</text>
</comment>
<dbReference type="Proteomes" id="UP000245086">
    <property type="component" value="Unassembled WGS sequence"/>
</dbReference>
<sequence length="124" mass="13794">MAGFTRMIVRLARNPEAGFPDGDPRYGYVIVAPLQADGHLDAAAWQAHKADCTVRRFSPDPDDTADGWLTHQGGKWRVRYDEESEGPDDAFDHLGDHRLFVGDYVTITSRGQALVYQVSTEDDA</sequence>
<dbReference type="OrthoDB" id="9801741at2"/>
<name>A0A2P2ECQ2_9PROT</name>
<evidence type="ECO:0000313" key="2">
    <source>
        <dbReference type="Proteomes" id="UP000245086"/>
    </source>
</evidence>
<gene>
    <name evidence="1" type="ORF">PbB2_02518</name>
</gene>
<evidence type="ECO:0000313" key="1">
    <source>
        <dbReference type="EMBL" id="GBF58830.1"/>
    </source>
</evidence>
<dbReference type="AlphaFoldDB" id="A0A2P2ECQ2"/>